<dbReference type="InterPro" id="IPR036390">
    <property type="entry name" value="WH_DNA-bd_sf"/>
</dbReference>
<dbReference type="CDD" id="cd00090">
    <property type="entry name" value="HTH_ARSR"/>
    <property type="match status" value="1"/>
</dbReference>
<keyword evidence="3" id="KW-0804">Transcription</keyword>
<evidence type="ECO:0000256" key="3">
    <source>
        <dbReference type="ARBA" id="ARBA00023163"/>
    </source>
</evidence>
<dbReference type="PANTHER" id="PTHR33154">
    <property type="entry name" value="TRANSCRIPTIONAL REGULATOR, ARSR FAMILY"/>
    <property type="match status" value="1"/>
</dbReference>
<proteinExistence type="predicted"/>
<dbReference type="SUPFAM" id="SSF46785">
    <property type="entry name" value="Winged helix' DNA-binding domain"/>
    <property type="match status" value="1"/>
</dbReference>
<dbReference type="InterPro" id="IPR051081">
    <property type="entry name" value="HTH_MetalResp_TranReg"/>
</dbReference>
<accession>A0ABU9M458</accession>
<organism evidence="5 6">
    <name type="scientific">Hymenobacter segetis</name>
    <dbReference type="NCBI Taxonomy" id="2025509"/>
    <lineage>
        <taxon>Bacteria</taxon>
        <taxon>Pseudomonadati</taxon>
        <taxon>Bacteroidota</taxon>
        <taxon>Cytophagia</taxon>
        <taxon>Cytophagales</taxon>
        <taxon>Hymenobacteraceae</taxon>
        <taxon>Hymenobacter</taxon>
    </lineage>
</organism>
<gene>
    <name evidence="5" type="ORF">AAFH49_21135</name>
</gene>
<reference evidence="5 6" key="1">
    <citation type="journal article" date="2018" name="Arch. Microbiol.">
        <title>Hymenobacter segetis sp. nov., isolated from soil.</title>
        <authorList>
            <person name="Ten L.N."/>
            <person name="Lim S.J."/>
            <person name="Kim B.O."/>
            <person name="Kang I.K."/>
            <person name="Jung H.Y."/>
        </authorList>
    </citation>
    <scope>NUCLEOTIDE SEQUENCE [LARGE SCALE GENOMIC DNA]</scope>
    <source>
        <strain evidence="5 6">S7-3-11</strain>
    </source>
</reference>
<evidence type="ECO:0000259" key="4">
    <source>
        <dbReference type="PROSITE" id="PS50987"/>
    </source>
</evidence>
<dbReference type="Gene3D" id="1.10.10.10">
    <property type="entry name" value="Winged helix-like DNA-binding domain superfamily/Winged helix DNA-binding domain"/>
    <property type="match status" value="1"/>
</dbReference>
<protein>
    <submittedName>
        <fullName evidence="5">Metalloregulator ArsR/SmtB family transcription factor</fullName>
    </submittedName>
</protein>
<dbReference type="Pfam" id="PF01022">
    <property type="entry name" value="HTH_5"/>
    <property type="match status" value="1"/>
</dbReference>
<dbReference type="InterPro" id="IPR001845">
    <property type="entry name" value="HTH_ArsR_DNA-bd_dom"/>
</dbReference>
<name>A0ABU9M458_9BACT</name>
<keyword evidence="2" id="KW-0238">DNA-binding</keyword>
<comment type="caution">
    <text evidence="5">The sequence shown here is derived from an EMBL/GenBank/DDBJ whole genome shotgun (WGS) entry which is preliminary data.</text>
</comment>
<sequence>MATHKRAEFTEAEQRLAAIAKALGHPARVAIVRLLAQRRACVCGELVLELPLSQSTVSQHLKELKAAGLVQGEVDGPRVCYCLDPAGWAVARQLLGNLLAEMPTSVPDTAAVPSCC</sequence>
<dbReference type="EMBL" id="JBCEVZ010000091">
    <property type="protein sequence ID" value="MEL5996728.1"/>
    <property type="molecule type" value="Genomic_DNA"/>
</dbReference>
<keyword evidence="6" id="KW-1185">Reference proteome</keyword>
<evidence type="ECO:0000256" key="1">
    <source>
        <dbReference type="ARBA" id="ARBA00023015"/>
    </source>
</evidence>
<dbReference type="PRINTS" id="PR00778">
    <property type="entry name" value="HTHARSR"/>
</dbReference>
<keyword evidence="1" id="KW-0805">Transcription regulation</keyword>
<dbReference type="RefSeq" id="WP_342301323.1">
    <property type="nucleotide sequence ID" value="NZ_JBCEVZ010000091.1"/>
</dbReference>
<evidence type="ECO:0000313" key="5">
    <source>
        <dbReference type="EMBL" id="MEL5996728.1"/>
    </source>
</evidence>
<feature type="domain" description="HTH arsR-type" evidence="4">
    <location>
        <begin position="8"/>
        <end position="106"/>
    </location>
</feature>
<evidence type="ECO:0000256" key="2">
    <source>
        <dbReference type="ARBA" id="ARBA00023125"/>
    </source>
</evidence>
<dbReference type="PROSITE" id="PS50987">
    <property type="entry name" value="HTH_ARSR_2"/>
    <property type="match status" value="1"/>
</dbReference>
<dbReference type="Proteomes" id="UP001479606">
    <property type="component" value="Unassembled WGS sequence"/>
</dbReference>
<dbReference type="InterPro" id="IPR036388">
    <property type="entry name" value="WH-like_DNA-bd_sf"/>
</dbReference>
<dbReference type="PANTHER" id="PTHR33154:SF15">
    <property type="entry name" value="REGULATORY PROTEIN ARSR"/>
    <property type="match status" value="1"/>
</dbReference>
<dbReference type="SMART" id="SM00418">
    <property type="entry name" value="HTH_ARSR"/>
    <property type="match status" value="1"/>
</dbReference>
<evidence type="ECO:0000313" key="6">
    <source>
        <dbReference type="Proteomes" id="UP001479606"/>
    </source>
</evidence>
<dbReference type="InterPro" id="IPR011991">
    <property type="entry name" value="ArsR-like_HTH"/>
</dbReference>
<dbReference type="NCBIfam" id="NF033788">
    <property type="entry name" value="HTH_metalloreg"/>
    <property type="match status" value="1"/>
</dbReference>